<dbReference type="RefSeq" id="WP_104872053.1">
    <property type="nucleotide sequence ID" value="NZ_PUAP01000030.1"/>
</dbReference>
<protein>
    <submittedName>
        <fullName evidence="2">Uncharacterized protein</fullName>
    </submittedName>
</protein>
<sequence length="3126" mass="357584">MPIEEYRKAVGTFENKRNKNSDQNARQEAVNFISSTANNQLTERIRWSPLLFLQLLVITDSLAVKGTPPRALRTNRPAFEADTYVDIGPVKTDVNHIMMDQTPTNQTRIYQPTIHSLSFRSSVNTTLVQPAPHVNVSTYRSDPVKNATLQEPISLAAFTHHWTLHVHKTIHNLEKIDECNTTITPMSVLEHGLWEKKNHTLYHFNTICQKAISKLQVLREQSKDDPQEVHHFSFKNKDSRNKVDLDKIQRESKKIARMVLSSYYDYEAEPSSSHSENNHTRPVLPTSFLGNLTDTFTSFFYEYQNNSHTTSSGEPPVEGVLSKFFTVLARTFSAENLASEHAQKETRIDAGSAYAPQTPKNDQDQAPKSEHVQAPKSDQDQISKSKRAQTSKSDRAQASKSAHTTERPILEEEEEHLAAPLLELAKKFNERIDQFFEEINFQILPGANALPTPQKNLNNQVLPYASSMRVSMHYLEEEPSIEMQKIINKVLKCYVNIEPLPSVTIKTLTPFWFHLVLFQKRHKVGMAMGTIRKSLCALSDDVCFSNSVSTKELFHALYKWGTSKDPSDQELVLERRRKIAQVILEAYGVKDEEITDIQAIKIFLQARNNHAFAQYKFQVPDTLNQVTQQIATPPASTGVPPYDASKIPLNSVEDITQTTRTFINQRVDMYTKGQPLPMPKTEPIDAFWFDLAVFQQRIDTEIATNRIKERVCDYLGFCLIDDLSTKDFFLALLKWGESGISSVAILEKRRQIANVILQSYGINDEVTSDDRALAIFFQWMYNDVFSDIQFNEPSLTDIQHLKSTSPTQKKLLPYDISPQVSLNSSKELSDEEHAVVNKIVTAYLKNQPLLDKPSLTLPPIWFDRELFDRRAETEKVNKHIIEELSEEYTELRRSSRLASNDFSLVLQNFANNGGSNAAIIDRRLQIAKTILKEHGLPAHNLSEERSIAIFLQWRYNNAFSGYKFKKEPDHLIQKRADPRSGEHIPGTDLYESAKSLQAPLLSYEELTMDVEHELKLRLISYLDIKHIYTNLKLDSVLTPFWFQYEIFKEQVHTETINDAVKDFLLNEDDSFRKLKGEVIRYFFIELATLESEESPVQSMIRRRKIAHVILHALSRPATRLSEAEVNAIFLQWRANNVYKDAKFQDIKTIPFFESPEYTETATTNQTAKVIPSEQENDLIQIKKVVQAVIDNKKPLESELHDLPNFYFVGSIYQNKHRTANVNEKIRKYLIQQRIVEKLDTPEDLIEQVEKWIGKNWQTENSIDSEKMHFFTYMISKEYDVPLMRFGEQLPPRKLQAIYMQWKLNTLLEGATYRSTNEKTTYYKISPDDSPYVLSKFQQKRESDHIYRQFNKGLLPNIPNGKLLIPYVYYLNIFKQMERTFSVDRSIRFSVNEILRRYLRTKNITLNRLENRYLTKAVEDWILSEQKYPLMVGRVYKIANTILDAYNINEEALTLEKAYAVILQWIDNNAQVGLTFDMEQLNFAYGNDEDSKNQETIAKIKAFISENDIKESTENNSEVEIDKFGNSAIQAEETLQKVADYLTSYGHPCSPDDRNNLVKVASHWTLQEGTATEKVDLNKVRNLLVLFFGILKVRSLSDEEAHQAFLKWAMDTLEGVAQPMEATTVPPPIDRSSSITEDSPWQDENIKHQIELFLQQKNLLSSTPSKEELLVAFGKWFSQDGAGVALMNDKTQPIAKIILKEMKLYGGEADEKISDKNAELTVNKWIIEAVLGNSIEAYVTKNILAVQDPSEFTIGQLRNLLEVDELTKAGVFNLQKKDSNISEESLSILKKVWILLVQKTLPNYFLETSLIPDDLQISDFGSVMQLVGSKLLENVGYRTKFDQTEIRKIGALFCETISTEGITTIDELDTLLIPALITTAQLDPEGLSKAGREGNYKEYALRTFIGYWHKRDEIRLDIQKEIQKRFIPYQQATINWRRKQAITNDVVQECERLGATFTLGMGETYLGGGNPCPHLFTPINIEVAYSSLTKAVSETYFDLDQKIIELSLNSMNPEDHHFIFSPSTTVFSASAKLSNKVHYYGPSAPGSMPMVFFERDPWLDTILELEQTDLFVANNGKEERIYALKKLADEGGYTIHRVDRDPLLYLDRGLFNNKHLLSQGYKKEGDQIRIGNKSFTFTIEIKKDKVLCQGNDTQPFVEQLARQHSDSLYNIMYELGNDKTITEKVWNIVKHFIPFYDCIVGIIEKNVGEAVASCTIDAVMLIPIFGQVTALNWKFALGASRALAKGGIKLVIRNSAYFLPSISDLKTLMKSVARYVDPGFEALAGGGRLIIKRLINLKYSSMITEEMKILLSKLEKFDSATKTISVEEELVLAKLSKDGPHVFVKRVKDNLYLQVTDIETGDVFGKYYTLQGDQLKLFEGPISFTSEQIELIKHLTSTVAVYKSFSDEKNLNPKGYGDGPILTIKKTDLSPEYYIKLYGHVVPVRTTVIDGQGLRYDVCKDNKVYPVKYNGIEWGFEPLSSPMVAKEVIETITKQLDQIETIKDPSTLSPPDENGLMWNAQKKSYTKINDQYVPIVLLNEETNRYYLLKKNENDPTTILRFDIEKNYFRLETPEEKHLIDLEKNVRRAGGKESPSEEMPGTSQAGTSNGATDLKTPNTIRETAYSVFPKVPGREKEWNMILDATPYFEIDAVRFVDHSVTLPPLDGFIPLPRNRVRIGQEQEFLGDLAEVIQLYLPKTPDLPYKVFSGLDTSKFPPSLRPFVAKFAEEVQETIDIFENYINLADSWLSQDKIENTDAAKLLMPLFELQDVGNKEEIMRAAIKRLAFIAKKGLQFVEQSAAFEFENIWVISTDLVFQKSTNSYFSQYRKRPLADAFVLAHDPKCRVFIFADTFHMDSNIAVKNQVRPGIKETLIHEISHTMTSTEDWICYSLPPQGVFMNSLEEIREAFHKNQKKLLNSRAFQDFVQQAAMHYGLPELSVESVYLSIPTDPFLSANIKMTDAETVMTLILSLVKGVPFERPKVQKRETNSMDLGGGYLMMAIALSKIWDYKPNEREIPLENVHSMLNDTITSTPESFSSHREKRGIATIINEGKANSERATVFGFTEKKDNKRNVLDPFGLIRKQRMKKKQETGQKQCPINQSPINPFGQGGNNDKKMKRSDLNVSQR</sequence>
<name>A0A2S7RSB1_ENTMU</name>
<reference evidence="2 3" key="1">
    <citation type="journal article" date="2018" name="Pathog. Dis.">
        <title>Whole-genome sequencing based characterization of antimicrobial resistance in Enterococcus.</title>
        <authorList>
            <person name="Tyson G."/>
        </authorList>
    </citation>
    <scope>NUCLEOTIDE SEQUENCE [LARGE SCALE GENOMIC DNA]</scope>
    <source>
        <strain evidence="2 3">CVM N55263</strain>
    </source>
</reference>
<feature type="compositionally biased region" description="Basic and acidic residues" evidence="1">
    <location>
        <begin position="392"/>
        <end position="410"/>
    </location>
</feature>
<proteinExistence type="predicted"/>
<dbReference type="NCBIfam" id="NF033898">
    <property type="entry name" value="QWxxN_dom"/>
    <property type="match status" value="6"/>
</dbReference>
<organism evidence="2 3">
    <name type="scientific">Enterococcus mundtii</name>
    <dbReference type="NCBI Taxonomy" id="53346"/>
    <lineage>
        <taxon>Bacteria</taxon>
        <taxon>Bacillati</taxon>
        <taxon>Bacillota</taxon>
        <taxon>Bacilli</taxon>
        <taxon>Lactobacillales</taxon>
        <taxon>Enterococcaceae</taxon>
        <taxon>Enterococcus</taxon>
    </lineage>
</organism>
<dbReference type="Proteomes" id="UP000237934">
    <property type="component" value="Unassembled WGS sequence"/>
</dbReference>
<comment type="caution">
    <text evidence="2">The sequence shown here is derived from an EMBL/GenBank/DDBJ whole genome shotgun (WGS) entry which is preliminary data.</text>
</comment>
<feature type="region of interest" description="Disordered" evidence="1">
    <location>
        <begin position="3084"/>
        <end position="3126"/>
    </location>
</feature>
<evidence type="ECO:0000256" key="1">
    <source>
        <dbReference type="SAM" id="MobiDB-lite"/>
    </source>
</evidence>
<feature type="compositionally biased region" description="Polar residues" evidence="1">
    <location>
        <begin position="3092"/>
        <end position="3103"/>
    </location>
</feature>
<feature type="region of interest" description="Disordered" evidence="1">
    <location>
        <begin position="2586"/>
        <end position="2613"/>
    </location>
</feature>
<dbReference type="EMBL" id="PUAP01000030">
    <property type="protein sequence ID" value="PQF22513.1"/>
    <property type="molecule type" value="Genomic_DNA"/>
</dbReference>
<accession>A0A2S7RSB1</accession>
<evidence type="ECO:0000313" key="3">
    <source>
        <dbReference type="Proteomes" id="UP000237934"/>
    </source>
</evidence>
<feature type="compositionally biased region" description="Basic and acidic residues" evidence="1">
    <location>
        <begin position="361"/>
        <end position="383"/>
    </location>
</feature>
<feature type="compositionally biased region" description="Polar residues" evidence="1">
    <location>
        <begin position="2599"/>
        <end position="2613"/>
    </location>
</feature>
<gene>
    <name evidence="2" type="ORF">CUS89_10285</name>
</gene>
<feature type="region of interest" description="Disordered" evidence="1">
    <location>
        <begin position="338"/>
        <end position="412"/>
    </location>
</feature>
<evidence type="ECO:0000313" key="2">
    <source>
        <dbReference type="EMBL" id="PQF22513.1"/>
    </source>
</evidence>